<feature type="compositionally biased region" description="Basic residues" evidence="2">
    <location>
        <begin position="7"/>
        <end position="22"/>
    </location>
</feature>
<feature type="compositionally biased region" description="Basic and acidic residues" evidence="2">
    <location>
        <begin position="792"/>
        <end position="818"/>
    </location>
</feature>
<evidence type="ECO:0000256" key="1">
    <source>
        <dbReference type="SAM" id="Coils"/>
    </source>
</evidence>
<reference evidence="3" key="1">
    <citation type="submission" date="2015-06" db="EMBL/GenBank/DDBJ databases">
        <authorList>
            <person name="Hoefler B.C."/>
            <person name="Straight P.D."/>
        </authorList>
    </citation>
    <scope>NUCLEOTIDE SEQUENCE</scope>
</reference>
<evidence type="ECO:0000256" key="2">
    <source>
        <dbReference type="SAM" id="MobiDB-lite"/>
    </source>
</evidence>
<dbReference type="EMBL" id="GDHF01014113">
    <property type="protein sequence ID" value="JAI38201.1"/>
    <property type="molecule type" value="Transcribed_RNA"/>
</dbReference>
<feature type="region of interest" description="Disordered" evidence="2">
    <location>
        <begin position="617"/>
        <end position="639"/>
    </location>
</feature>
<accession>A0A0K8VH33</accession>
<protein>
    <submittedName>
        <fullName evidence="3">Uncharacterized protein</fullName>
    </submittedName>
</protein>
<proteinExistence type="predicted"/>
<feature type="region of interest" description="Disordered" evidence="2">
    <location>
        <begin position="991"/>
        <end position="1066"/>
    </location>
</feature>
<gene>
    <name evidence="3" type="ORF">c2_g1_i2</name>
</gene>
<feature type="region of interest" description="Disordered" evidence="2">
    <location>
        <begin position="941"/>
        <end position="978"/>
    </location>
</feature>
<dbReference type="OrthoDB" id="6782661at2759"/>
<feature type="compositionally biased region" description="Acidic residues" evidence="2">
    <location>
        <begin position="617"/>
        <end position="631"/>
    </location>
</feature>
<feature type="compositionally biased region" description="Low complexity" evidence="2">
    <location>
        <begin position="117"/>
        <end position="144"/>
    </location>
</feature>
<feature type="region of interest" description="Disordered" evidence="2">
    <location>
        <begin position="1"/>
        <end position="97"/>
    </location>
</feature>
<dbReference type="AlphaFoldDB" id="A0A0K8VH33"/>
<feature type="compositionally biased region" description="Acidic residues" evidence="2">
    <location>
        <begin position="781"/>
        <end position="791"/>
    </location>
</feature>
<sequence>MEEKKEEKKHRKRNGKPRRVRHHPWDEVSLPGAGTSPTEQQTILEVLNNKQTQQQQQDATEATPTETATTTTAGTPTETATPSPPAEGEAGAAVNIANDEIATSTVNVPLDEVDALSSADDLVSSQSTANTESSSSSNESATSEIPNPAVTSAPTTKEAVRTESTEESEASAVTQRSTNTATVGDTAATKETITIQPIAVDRQCSANSNSSADQGYVLDIESHLIETYSEYQANDDSIGINELPPQQDELTVGSSKVETDVNVRTVIQVEPVGAISKKPVETVLPTRRVHRAESESENVEDVKVASEVVAKTLNGKEDVAVEEKKPETEAETETEAVESAFVLPSEASDAIKATAERLVNEIEREVLDVLQKSEEAQNQTNTEGSEAAEIKNQLKAEVCANTATVTQTLNNDAVPKEACKIEEKTEQATTLLEDISNSLTQKVDAQLSEVTSILKSSKTSHAANGDAEQNKHNELKIVNVPSPKTPSDEEERKRFLESLPHLESNAEAQKLADDCKREYYQSLKKYLIQSQADRPPVPLQTYRWEDLRRAKERGGYPWTHLYKRPLGPDEQPEIVLLLRKSQEFRFLSESPKSLKKVRIDEQVIVKQPERYIQELSEAEEDYPQSAPEDEETHSLRSESISCVSDSILATGKPRKSTRLDKIRGYLRRRKGGRSNEDAQSLPCASISSSRRHSQETLPEPQPNPQILVNGKTTEQKHCYPIMKKLKSMADRQKKRLNIKRIHLGRDEKIVLGEETKILKLKKSPKAERGEIPHFIEKQDSDDVLEIMELDESPSRKRRDDGREDEERPEAANGMHEENEQMDTNQSEAVSIVVPDEIIEIPKLVEDNNELPTASKEAVSTENLQQSEEIEADATAVEADVTAIEVATTAAPPKKAPRLRREHVYEEIEADLPPEVLTQPPTTDVGVLELGAIQTLKESLAKQDSSTLKHIEEGIKPLPLDRMGSSEEDQVATAAATAAADKPTINLLAPLSSVDSASSDEDRNRAQLSPVTEESDAASVEDNLHIVDNNEPIDLKPAIKKEASPAPSDKKVTFSHVEDEAEPHREDIELSTEVQEATQEAAQRKKWTTMRKYSLLLIHFLMKPLLTPRHCRQTSKALVYITNSYLYVHTHT</sequence>
<feature type="compositionally biased region" description="Polar residues" evidence="2">
    <location>
        <begin position="175"/>
        <end position="195"/>
    </location>
</feature>
<evidence type="ECO:0000313" key="3">
    <source>
        <dbReference type="EMBL" id="JAI38201.1"/>
    </source>
</evidence>
<name>A0A0K8VH33_BACLA</name>
<feature type="region of interest" description="Disordered" evidence="2">
    <location>
        <begin position="236"/>
        <end position="255"/>
    </location>
</feature>
<organism evidence="3">
    <name type="scientific">Bactrocera latifrons</name>
    <name type="common">Malaysian fruit fly</name>
    <name type="synonym">Chaetodacus latifrons</name>
    <dbReference type="NCBI Taxonomy" id="174628"/>
    <lineage>
        <taxon>Eukaryota</taxon>
        <taxon>Metazoa</taxon>
        <taxon>Ecdysozoa</taxon>
        <taxon>Arthropoda</taxon>
        <taxon>Hexapoda</taxon>
        <taxon>Insecta</taxon>
        <taxon>Pterygota</taxon>
        <taxon>Neoptera</taxon>
        <taxon>Endopterygota</taxon>
        <taxon>Diptera</taxon>
        <taxon>Brachycera</taxon>
        <taxon>Muscomorpha</taxon>
        <taxon>Tephritoidea</taxon>
        <taxon>Tephritidae</taxon>
        <taxon>Bactrocera</taxon>
        <taxon>Bactrocera</taxon>
    </lineage>
</organism>
<feature type="region of interest" description="Disordered" evidence="2">
    <location>
        <begin position="659"/>
        <end position="707"/>
    </location>
</feature>
<feature type="coiled-coil region" evidence="1">
    <location>
        <begin position="352"/>
        <end position="379"/>
    </location>
</feature>
<feature type="compositionally biased region" description="Low complexity" evidence="2">
    <location>
        <begin position="51"/>
        <end position="93"/>
    </location>
</feature>
<feature type="region of interest" description="Disordered" evidence="2">
    <location>
        <begin position="117"/>
        <end position="211"/>
    </location>
</feature>
<feature type="region of interest" description="Disordered" evidence="2">
    <location>
        <begin position="776"/>
        <end position="825"/>
    </location>
</feature>
<feature type="compositionally biased region" description="Basic and acidic residues" evidence="2">
    <location>
        <begin position="1032"/>
        <end position="1066"/>
    </location>
</feature>
<keyword evidence="1" id="KW-0175">Coiled coil</keyword>